<evidence type="ECO:0000256" key="1">
    <source>
        <dbReference type="ARBA" id="ARBA00023002"/>
    </source>
</evidence>
<dbReference type="Pfam" id="PF00346">
    <property type="entry name" value="Complex1_49kDa"/>
    <property type="match status" value="2"/>
</dbReference>
<dbReference type="PANTHER" id="PTHR43485">
    <property type="entry name" value="HYDROGENASE-4 COMPONENT G"/>
    <property type="match status" value="1"/>
</dbReference>
<feature type="binding site" evidence="2">
    <location>
        <position position="65"/>
    </location>
    <ligand>
        <name>Ni(2+)</name>
        <dbReference type="ChEBI" id="CHEBI:49786"/>
    </ligand>
</feature>
<dbReference type="STRING" id="1550566.SZ63_00790"/>
<dbReference type="OrthoDB" id="43567at2157"/>
<comment type="cofactor">
    <cofactor evidence="2">
        <name>Fe cation</name>
        <dbReference type="ChEBI" id="CHEBI:24875"/>
    </cofactor>
</comment>
<evidence type="ECO:0000259" key="3">
    <source>
        <dbReference type="Pfam" id="PF00346"/>
    </source>
</evidence>
<dbReference type="GO" id="GO:0016151">
    <property type="term" value="F:nickel cation binding"/>
    <property type="evidence" value="ECO:0007669"/>
    <property type="project" value="InterPro"/>
</dbReference>
<feature type="binding site" evidence="2">
    <location>
        <position position="356"/>
    </location>
    <ligand>
        <name>Fe cation</name>
        <dbReference type="ChEBI" id="CHEBI:24875"/>
    </ligand>
</feature>
<dbReference type="PATRIC" id="fig|1550566.3.peg.172"/>
<feature type="binding site" evidence="2">
    <location>
        <position position="353"/>
    </location>
    <ligand>
        <name>Ni(2+)</name>
        <dbReference type="ChEBI" id="CHEBI:49786"/>
    </ligand>
</feature>
<dbReference type="InterPro" id="IPR001501">
    <property type="entry name" value="Ni-dep_hyd_lsu"/>
</dbReference>
<comment type="cofactor">
    <cofactor evidence="2">
        <name>Ni(2+)</name>
        <dbReference type="ChEBI" id="CHEBI:49786"/>
    </cofactor>
</comment>
<dbReference type="Gene3D" id="1.10.645.10">
    <property type="entry name" value="Cytochrome-c3 Hydrogenase, chain B"/>
    <property type="match status" value="1"/>
</dbReference>
<dbReference type="InterPro" id="IPR029014">
    <property type="entry name" value="NiFe-Hase_large"/>
</dbReference>
<keyword evidence="2" id="KW-0533">Nickel</keyword>
<dbReference type="InterPro" id="IPR018194">
    <property type="entry name" value="Ni-dep_hyd_lsu_Ni_BS"/>
</dbReference>
<dbReference type="Pfam" id="PF00374">
    <property type="entry name" value="NiFeSe_Hases"/>
    <property type="match status" value="1"/>
</dbReference>
<dbReference type="InterPro" id="IPR001135">
    <property type="entry name" value="NADH_Q_OxRdtase_suD"/>
</dbReference>
<accession>A0A0H1R1K8</accession>
<keyword evidence="2" id="KW-0460">Magnesium</keyword>
<dbReference type="RefSeq" id="WP_048179638.1">
    <property type="nucleotide sequence ID" value="NZ_JXOJ01000001.1"/>
</dbReference>
<dbReference type="GO" id="GO:0008901">
    <property type="term" value="F:ferredoxin hydrogenase activity"/>
    <property type="evidence" value="ECO:0007669"/>
    <property type="project" value="InterPro"/>
</dbReference>
<feature type="binding site" evidence="2">
    <location>
        <position position="68"/>
    </location>
    <ligand>
        <name>Fe cation</name>
        <dbReference type="ChEBI" id="CHEBI:24875"/>
    </ligand>
</feature>
<dbReference type="SUPFAM" id="SSF56762">
    <property type="entry name" value="HydB/Nqo4-like"/>
    <property type="match status" value="1"/>
</dbReference>
<evidence type="ECO:0000256" key="2">
    <source>
        <dbReference type="PIRSR" id="PIRSR601501-1"/>
    </source>
</evidence>
<feature type="domain" description="NADH-quinone oxidoreductase subunit D" evidence="3">
    <location>
        <begin position="120"/>
        <end position="283"/>
    </location>
</feature>
<dbReference type="InterPro" id="IPR052197">
    <property type="entry name" value="ComplexI_49kDa-like"/>
</dbReference>
<keyword evidence="1" id="KW-0560">Oxidoreductase</keyword>
<feature type="binding site" evidence="2">
    <location>
        <position position="46"/>
    </location>
    <ligand>
        <name>Mg(2+)</name>
        <dbReference type="ChEBI" id="CHEBI:18420"/>
    </ligand>
</feature>
<sequence>MPERIIVPFGPQHPVLPEPIHVDLVLEDEKVVEAIPSIGYIHRGLEQLVQKREYTEYVYVAERICGICSFIHALCYSQGIEHIMGVEVPDRARYLRTIWSECSRLHSHLLWLGLFADSMGFENLFMRSWQLRESVLDVLEDTTGGRVIQGTCKVGGVRRDIGQEKLDEMHRALDPFEQNCRDLGDVFLNDDTVKYRLQGLGVITKDEAYDLGAAGPTARGSGVAMDHRETGYAAYGDLGFKPVVETAGDCYARCAVRVKEVYASIDLIRRAIEEMPGGPIDVKVKGTPDGEYFSRAEQPRGEVVHYLKGDGSKHLARARIRTPTLANIPPLVKMLPGAQLADVPVVVLSIDPCISCTER</sequence>
<comment type="caution">
    <text evidence="4">The sequence shown here is derived from an EMBL/GenBank/DDBJ whole genome shotgun (WGS) entry which is preliminary data.</text>
</comment>
<keyword evidence="5" id="KW-1185">Reference proteome</keyword>
<evidence type="ECO:0000313" key="4">
    <source>
        <dbReference type="EMBL" id="KLK89028.1"/>
    </source>
</evidence>
<dbReference type="PANTHER" id="PTHR43485:SF1">
    <property type="entry name" value="FORMATE HYDROGENLYASE SUBUNIT 5-RELATED"/>
    <property type="match status" value="1"/>
</dbReference>
<dbReference type="Proteomes" id="UP000035301">
    <property type="component" value="Unassembled WGS sequence"/>
</dbReference>
<feature type="binding site" evidence="2">
    <location>
        <position position="320"/>
    </location>
    <ligand>
        <name>Mg(2+)</name>
        <dbReference type="ChEBI" id="CHEBI:18420"/>
    </ligand>
</feature>
<dbReference type="GO" id="GO:0048038">
    <property type="term" value="F:quinone binding"/>
    <property type="evidence" value="ECO:0007669"/>
    <property type="project" value="InterPro"/>
</dbReference>
<dbReference type="AlphaFoldDB" id="A0A0H1R1K8"/>
<dbReference type="EMBL" id="JXOJ01000001">
    <property type="protein sequence ID" value="KLK89028.1"/>
    <property type="molecule type" value="Genomic_DNA"/>
</dbReference>
<keyword evidence="2" id="KW-0479">Metal-binding</keyword>
<name>A0A0H1R1K8_9EURY</name>
<dbReference type="GO" id="GO:0016651">
    <property type="term" value="F:oxidoreductase activity, acting on NAD(P)H"/>
    <property type="evidence" value="ECO:0007669"/>
    <property type="project" value="InterPro"/>
</dbReference>
<keyword evidence="2" id="KW-0408">Iron</keyword>
<evidence type="ECO:0000313" key="5">
    <source>
        <dbReference type="Proteomes" id="UP000035301"/>
    </source>
</evidence>
<gene>
    <name evidence="4" type="ORF">SZ63_00790</name>
</gene>
<feature type="binding site" evidence="2">
    <location>
        <position position="68"/>
    </location>
    <ligand>
        <name>Ni(2+)</name>
        <dbReference type="ChEBI" id="CHEBI:49786"/>
    </ligand>
</feature>
<dbReference type="GO" id="GO:0051287">
    <property type="term" value="F:NAD binding"/>
    <property type="evidence" value="ECO:0007669"/>
    <property type="project" value="InterPro"/>
</dbReference>
<proteinExistence type="predicted"/>
<organism evidence="4 5">
    <name type="scientific">Methanoculleus sediminis</name>
    <dbReference type="NCBI Taxonomy" id="1550566"/>
    <lineage>
        <taxon>Archaea</taxon>
        <taxon>Methanobacteriati</taxon>
        <taxon>Methanobacteriota</taxon>
        <taxon>Stenosarchaea group</taxon>
        <taxon>Methanomicrobia</taxon>
        <taxon>Methanomicrobiales</taxon>
        <taxon>Methanomicrobiaceae</taxon>
        <taxon>Methanoculleus</taxon>
    </lineage>
</organism>
<reference evidence="4 5" key="1">
    <citation type="journal article" date="2015" name="Int. J. Syst. Evol. Microbiol.">
        <title>Methanoculleus sediminis sp. nov., a methanogen from sediments near a submarine mud volcano.</title>
        <authorList>
            <person name="Chen S.C."/>
            <person name="Chen M.F."/>
            <person name="Lai M.C."/>
            <person name="Weng C.Y."/>
            <person name="Wu S.Y."/>
            <person name="Lin S."/>
            <person name="Yang T.F."/>
            <person name="Chen P.C."/>
        </authorList>
    </citation>
    <scope>NUCLEOTIDE SEQUENCE [LARGE SCALE GENOMIC DNA]</scope>
    <source>
        <strain evidence="4 5">S3Fa</strain>
    </source>
</reference>
<feature type="domain" description="NADH-quinone oxidoreductase subunit D" evidence="3">
    <location>
        <begin position="287"/>
        <end position="359"/>
    </location>
</feature>
<dbReference type="PROSITE" id="PS00507">
    <property type="entry name" value="NI_HGENASE_L_1"/>
    <property type="match status" value="1"/>
</dbReference>
<protein>
    <submittedName>
        <fullName evidence="4">NADH dehydrogenase</fullName>
    </submittedName>
</protein>